<keyword evidence="5 7" id="KW-0472">Membrane</keyword>
<evidence type="ECO:0000256" key="2">
    <source>
        <dbReference type="ARBA" id="ARBA00022475"/>
    </source>
</evidence>
<keyword evidence="9" id="KW-1185">Reference proteome</keyword>
<evidence type="ECO:0000256" key="4">
    <source>
        <dbReference type="ARBA" id="ARBA00022989"/>
    </source>
</evidence>
<keyword evidence="2" id="KW-1003">Cell membrane</keyword>
<feature type="transmembrane region" description="Helical" evidence="7">
    <location>
        <begin position="104"/>
        <end position="126"/>
    </location>
</feature>
<keyword evidence="3 7" id="KW-0812">Transmembrane</keyword>
<evidence type="ECO:0000256" key="5">
    <source>
        <dbReference type="ARBA" id="ARBA00023136"/>
    </source>
</evidence>
<protein>
    <submittedName>
        <fullName evidence="8">Putative membrane protein</fullName>
    </submittedName>
</protein>
<dbReference type="GO" id="GO:0005886">
    <property type="term" value="C:plasma membrane"/>
    <property type="evidence" value="ECO:0007669"/>
    <property type="project" value="UniProtKB-SubCell"/>
</dbReference>
<evidence type="ECO:0000313" key="9">
    <source>
        <dbReference type="Proteomes" id="UP000243799"/>
    </source>
</evidence>
<feature type="transmembrane region" description="Helical" evidence="7">
    <location>
        <begin position="146"/>
        <end position="168"/>
    </location>
</feature>
<evidence type="ECO:0000256" key="1">
    <source>
        <dbReference type="ARBA" id="ARBA00004651"/>
    </source>
</evidence>
<evidence type="ECO:0000256" key="7">
    <source>
        <dbReference type="SAM" id="Phobius"/>
    </source>
</evidence>
<sequence>MIAPLLLVLARPLTLAQRALPPQSARRVLLALAHSRPVTWLVFPPLAALLDIGGLWLLYRTPLLAATHHQPLIHAAVQVHVVLAGLLFTFAICQLDPLRHRWNLAWRGLTLLAAGAGHAILAKTLYVARPPATTYSAVDLHTGAQLMYYGGDLVEIALAAVLAVQWYLATGRAHARLQRRQRRPPLTADSPPHTSRDF</sequence>
<evidence type="ECO:0000313" key="8">
    <source>
        <dbReference type="EMBL" id="SFB64079.1"/>
    </source>
</evidence>
<dbReference type="STRING" id="490629.SAMN05216266_1404"/>
<feature type="transmembrane region" description="Helical" evidence="7">
    <location>
        <begin position="71"/>
        <end position="92"/>
    </location>
</feature>
<evidence type="ECO:0000256" key="3">
    <source>
        <dbReference type="ARBA" id="ARBA00022692"/>
    </source>
</evidence>
<comment type="subcellular location">
    <subcellularLocation>
        <location evidence="1">Cell membrane</location>
        <topology evidence="1">Multi-pass membrane protein</topology>
    </subcellularLocation>
</comment>
<reference evidence="9" key="1">
    <citation type="submission" date="2016-10" db="EMBL/GenBank/DDBJ databases">
        <authorList>
            <person name="Varghese N."/>
            <person name="Submissions S."/>
        </authorList>
    </citation>
    <scope>NUCLEOTIDE SEQUENCE [LARGE SCALE GENOMIC DNA]</scope>
    <source>
        <strain evidence="9">CGMCC 4.3568</strain>
    </source>
</reference>
<dbReference type="InterPro" id="IPR019108">
    <property type="entry name" value="Caa3_assmbl_CtaG-rel"/>
</dbReference>
<dbReference type="EMBL" id="FOKG01000040">
    <property type="protein sequence ID" value="SFB64079.1"/>
    <property type="molecule type" value="Genomic_DNA"/>
</dbReference>
<feature type="transmembrane region" description="Helical" evidence="7">
    <location>
        <begin position="40"/>
        <end position="59"/>
    </location>
</feature>
<proteinExistence type="predicted"/>
<organism evidence="8 9">
    <name type="scientific">Amycolatopsis marina</name>
    <dbReference type="NCBI Taxonomy" id="490629"/>
    <lineage>
        <taxon>Bacteria</taxon>
        <taxon>Bacillati</taxon>
        <taxon>Actinomycetota</taxon>
        <taxon>Actinomycetes</taxon>
        <taxon>Pseudonocardiales</taxon>
        <taxon>Pseudonocardiaceae</taxon>
        <taxon>Amycolatopsis</taxon>
    </lineage>
</organism>
<evidence type="ECO:0000256" key="6">
    <source>
        <dbReference type="SAM" id="MobiDB-lite"/>
    </source>
</evidence>
<feature type="region of interest" description="Disordered" evidence="6">
    <location>
        <begin position="178"/>
        <end position="198"/>
    </location>
</feature>
<dbReference type="Pfam" id="PF09678">
    <property type="entry name" value="Caa3_CtaG"/>
    <property type="match status" value="1"/>
</dbReference>
<name>A0A1I1CMZ8_9PSEU</name>
<keyword evidence="4 7" id="KW-1133">Transmembrane helix</keyword>
<dbReference type="Proteomes" id="UP000243799">
    <property type="component" value="Unassembled WGS sequence"/>
</dbReference>
<accession>A0A1I1CMZ8</accession>
<gene>
    <name evidence="8" type="ORF">SAMN05216266_1404</name>
</gene>
<dbReference type="AlphaFoldDB" id="A0A1I1CMZ8"/>